<evidence type="ECO:0000259" key="3">
    <source>
        <dbReference type="Pfam" id="PF15463"/>
    </source>
</evidence>
<dbReference type="Proteomes" id="UP000015530">
    <property type="component" value="Unassembled WGS sequence"/>
</dbReference>
<feature type="compositionally biased region" description="Polar residues" evidence="2">
    <location>
        <begin position="181"/>
        <end position="190"/>
    </location>
</feature>
<comment type="caution">
    <text evidence="4">The sequence shown here is derived from an EMBL/GenBank/DDBJ whole genome shotgun (WGS) entry which is preliminary data.</text>
</comment>
<sequence>MSELQPGEVPDVIEDFFRLLIDALLYYPQRLIPSELLGPIFEAAVFALTLEQRDPLSATLHFLRDLLTYGGDNPATSDVLPPDVAAHIREVVSKLLSTHGEKLVKQVMAGMMITFPRDCFADGSGVLLAMFQLFPAETTAWVERTIHLLPQGTITPVEANRLMTKIKERLGGDDPGAIRQPPQSGLSSMQPLRVHSAANAPDASPRRHHHQRANSQSSDRSAFWPESQIDSQFGSPTTQRSEKYDAVMDIHSRLRSPPPTFAMGNLLPLQTVDKLPYTISKNGAMRVAHSNDGPDLPLTQSDGPASVEPAAQKDAYSTEPYTSSPQRPVKLSLHPATVRRSYAPAAYEDDQEVFSDSPTYKIPNNNLVRVEKLGQTQPTRHTAGFQLDDEVDGSLASDYPLSEDDNGTPRANRKKALSREPALMENPLPAPSRTQRNNTKKRRRGSCDYADDELAGMTYSELREQPFDDDPTKKSLKEIGPLTGDSLPAKLVHFQGQREADQKQFFMQMPVSDWERSGDWFLEQFSQITQKLKAARQNKRNMVEQFENEIATREEAVRLRAESIAKKLNEIKHKGEDMLADKEF</sequence>
<reference evidence="5" key="1">
    <citation type="journal article" date="2013" name="Mol. Plant Microbe Interact.">
        <title>Global aspects of pacC regulation of pathogenicity genes in Colletotrichum gloeosporioides as revealed by transcriptome analysis.</title>
        <authorList>
            <person name="Alkan N."/>
            <person name="Meng X."/>
            <person name="Friedlander G."/>
            <person name="Reuveni E."/>
            <person name="Sukno S."/>
            <person name="Sherman A."/>
            <person name="Thon M."/>
            <person name="Fluhr R."/>
            <person name="Prusky D."/>
        </authorList>
    </citation>
    <scope>NUCLEOTIDE SEQUENCE [LARGE SCALE GENOMIC DNA]</scope>
    <source>
        <strain evidence="5">Cg-14</strain>
    </source>
</reference>
<feature type="domain" description="Extracellular mutant protein 11 C-terminal" evidence="3">
    <location>
        <begin position="448"/>
        <end position="579"/>
    </location>
</feature>
<dbReference type="AlphaFoldDB" id="T0L6I0"/>
<dbReference type="eggNOG" id="ENOG502STPQ">
    <property type="taxonomic scope" value="Eukaryota"/>
</dbReference>
<evidence type="ECO:0000256" key="2">
    <source>
        <dbReference type="SAM" id="MobiDB-lite"/>
    </source>
</evidence>
<dbReference type="GO" id="GO:0017025">
    <property type="term" value="F:TBP-class protein binding"/>
    <property type="evidence" value="ECO:0007669"/>
    <property type="project" value="TreeGrafter"/>
</dbReference>
<feature type="region of interest" description="Disordered" evidence="2">
    <location>
        <begin position="288"/>
        <end position="329"/>
    </location>
</feature>
<dbReference type="InterPro" id="IPR011989">
    <property type="entry name" value="ARM-like"/>
</dbReference>
<feature type="compositionally biased region" description="Polar residues" evidence="2">
    <location>
        <begin position="228"/>
        <end position="239"/>
    </location>
</feature>
<feature type="region of interest" description="Disordered" evidence="2">
    <location>
        <begin position="168"/>
        <end position="242"/>
    </location>
</feature>
<dbReference type="STRING" id="1237896.T0L6I0"/>
<dbReference type="OrthoDB" id="5346740at2759"/>
<evidence type="ECO:0000313" key="5">
    <source>
        <dbReference type="Proteomes" id="UP000015530"/>
    </source>
</evidence>
<dbReference type="Gene3D" id="1.25.10.10">
    <property type="entry name" value="Leucine-rich Repeat Variant"/>
    <property type="match status" value="1"/>
</dbReference>
<dbReference type="PANTHER" id="PTHR28244:SF1">
    <property type="entry name" value="RNA POLYMERASE I-SPECIFIC TRANSCRIPTION INITIATION FACTOR RRN11"/>
    <property type="match status" value="1"/>
</dbReference>
<feature type="coiled-coil region" evidence="1">
    <location>
        <begin position="525"/>
        <end position="556"/>
    </location>
</feature>
<accession>T0L6I0</accession>
<protein>
    <recommendedName>
        <fullName evidence="3">Extracellular mutant protein 11 C-terminal domain-containing protein</fullName>
    </recommendedName>
</protein>
<dbReference type="Pfam" id="PF15463">
    <property type="entry name" value="ECM11"/>
    <property type="match status" value="1"/>
</dbReference>
<name>T0L6I0_COLGC</name>
<keyword evidence="1" id="KW-0175">Coiled coil</keyword>
<evidence type="ECO:0000256" key="1">
    <source>
        <dbReference type="SAM" id="Coils"/>
    </source>
</evidence>
<dbReference type="GO" id="GO:0070860">
    <property type="term" value="C:RNA polymerase I core factor complex"/>
    <property type="evidence" value="ECO:0007669"/>
    <property type="project" value="TreeGrafter"/>
</dbReference>
<gene>
    <name evidence="4" type="ORF">CGLO_17417</name>
</gene>
<dbReference type="InterPro" id="IPR053029">
    <property type="entry name" value="RNA_pol_I-specific_init_factor"/>
</dbReference>
<dbReference type="InterPro" id="IPR029178">
    <property type="entry name" value="Ecm11_C"/>
</dbReference>
<proteinExistence type="predicted"/>
<dbReference type="GO" id="GO:0001164">
    <property type="term" value="F:RNA polymerase I core promoter sequence-specific DNA binding"/>
    <property type="evidence" value="ECO:0007669"/>
    <property type="project" value="TreeGrafter"/>
</dbReference>
<evidence type="ECO:0000313" key="4">
    <source>
        <dbReference type="EMBL" id="EQB43880.1"/>
    </source>
</evidence>
<dbReference type="HOGENOM" id="CLU_466912_0_0_1"/>
<dbReference type="GO" id="GO:0042790">
    <property type="term" value="P:nucleolar large rRNA transcription by RNA polymerase I"/>
    <property type="evidence" value="ECO:0007669"/>
    <property type="project" value="TreeGrafter"/>
</dbReference>
<organism evidence="4 5">
    <name type="scientific">Colletotrichum gloeosporioides (strain Cg-14)</name>
    <name type="common">Anthracnose fungus</name>
    <name type="synonym">Glomerella cingulata</name>
    <dbReference type="NCBI Taxonomy" id="1237896"/>
    <lineage>
        <taxon>Eukaryota</taxon>
        <taxon>Fungi</taxon>
        <taxon>Dikarya</taxon>
        <taxon>Ascomycota</taxon>
        <taxon>Pezizomycotina</taxon>
        <taxon>Sordariomycetes</taxon>
        <taxon>Hypocreomycetidae</taxon>
        <taxon>Glomerellales</taxon>
        <taxon>Glomerellaceae</taxon>
        <taxon>Colletotrichum</taxon>
        <taxon>Colletotrichum gloeosporioides species complex</taxon>
    </lineage>
</organism>
<dbReference type="PANTHER" id="PTHR28244">
    <property type="entry name" value="RNA POLYMERASE I-SPECIFIC TRANSCRIPTION INITIATION FACTOR RRN11"/>
    <property type="match status" value="1"/>
</dbReference>
<feature type="region of interest" description="Disordered" evidence="2">
    <location>
        <begin position="374"/>
        <end position="449"/>
    </location>
</feature>
<dbReference type="EMBL" id="AMYD01004150">
    <property type="protein sequence ID" value="EQB43880.1"/>
    <property type="molecule type" value="Genomic_DNA"/>
</dbReference>